<name>A0A0F9IM52_9ZZZZ</name>
<accession>A0A0F9IM52</accession>
<dbReference type="Gene3D" id="3.40.50.1000">
    <property type="entry name" value="HAD superfamily/HAD-like"/>
    <property type="match status" value="1"/>
</dbReference>
<dbReference type="SUPFAM" id="SSF56784">
    <property type="entry name" value="HAD-like"/>
    <property type="match status" value="1"/>
</dbReference>
<evidence type="ECO:0000313" key="1">
    <source>
        <dbReference type="EMBL" id="KKM44026.1"/>
    </source>
</evidence>
<dbReference type="PANTHER" id="PTHR35134:SF2">
    <property type="entry name" value="NUCLEOTIDASE YQFW-RELATED"/>
    <property type="match status" value="1"/>
</dbReference>
<dbReference type="InterPro" id="IPR023214">
    <property type="entry name" value="HAD_sf"/>
</dbReference>
<dbReference type="InterPro" id="IPR036412">
    <property type="entry name" value="HAD-like_sf"/>
</dbReference>
<comment type="caution">
    <text evidence="1">The sequence shown here is derived from an EMBL/GenBank/DDBJ whole genome shotgun (WGS) entry which is preliminary data.</text>
</comment>
<gene>
    <name evidence="1" type="ORF">LCGC14_1562210</name>
</gene>
<evidence type="ECO:0008006" key="2">
    <source>
        <dbReference type="Google" id="ProtNLM"/>
    </source>
</evidence>
<dbReference type="PANTHER" id="PTHR35134">
    <property type="entry name" value="NUCLEOTIDASE YQFW-RELATED"/>
    <property type="match status" value="1"/>
</dbReference>
<organism evidence="1">
    <name type="scientific">marine sediment metagenome</name>
    <dbReference type="NCBI Taxonomy" id="412755"/>
    <lineage>
        <taxon>unclassified sequences</taxon>
        <taxon>metagenomes</taxon>
        <taxon>ecological metagenomes</taxon>
    </lineage>
</organism>
<dbReference type="InterPro" id="IPR052419">
    <property type="entry name" value="5_3-deoxyribonucleotidase-like"/>
</dbReference>
<reference evidence="1" key="1">
    <citation type="journal article" date="2015" name="Nature">
        <title>Complex archaea that bridge the gap between prokaryotes and eukaryotes.</title>
        <authorList>
            <person name="Spang A."/>
            <person name="Saw J.H."/>
            <person name="Jorgensen S.L."/>
            <person name="Zaremba-Niedzwiedzka K."/>
            <person name="Martijn J."/>
            <person name="Lind A.E."/>
            <person name="van Eijk R."/>
            <person name="Schleper C."/>
            <person name="Guy L."/>
            <person name="Ettema T.J."/>
        </authorList>
    </citation>
    <scope>NUCLEOTIDE SEQUENCE</scope>
</reference>
<dbReference type="AlphaFoldDB" id="A0A0F9IM52"/>
<sequence>MIFACDVDGVIANFTEGFSRLLNKLDGKDRLPIVKDNQAETWEWRDWYALDEIPRDELDKLLEDAWENYIKKHGNSLWSGLKPLFPDAMEMLNKAAREHSIIFMTRRDGPGAWQETSSWLRRYGIDNPMIYVIKPGEEKGDVCRKLGIKTIIDDSPRYAPELLEKGINVVMPWWGYNEEYIDENYSKEPRLFPTVGLKQSLKKCRDIEENN</sequence>
<dbReference type="EMBL" id="LAZR01012082">
    <property type="protein sequence ID" value="KKM44026.1"/>
    <property type="molecule type" value="Genomic_DNA"/>
</dbReference>
<protein>
    <recommendedName>
        <fullName evidence="2">Nucleotidase</fullName>
    </recommendedName>
</protein>
<proteinExistence type="predicted"/>